<feature type="compositionally biased region" description="Basic and acidic residues" evidence="1">
    <location>
        <begin position="366"/>
        <end position="390"/>
    </location>
</feature>
<name>A0AAW0EJX1_9TRYP</name>
<organism evidence="2 3">
    <name type="scientific">Novymonas esmeraldas</name>
    <dbReference type="NCBI Taxonomy" id="1808958"/>
    <lineage>
        <taxon>Eukaryota</taxon>
        <taxon>Discoba</taxon>
        <taxon>Euglenozoa</taxon>
        <taxon>Kinetoplastea</taxon>
        <taxon>Metakinetoplastina</taxon>
        <taxon>Trypanosomatida</taxon>
        <taxon>Trypanosomatidae</taxon>
        <taxon>Novymonas</taxon>
    </lineage>
</organism>
<reference evidence="2 3" key="1">
    <citation type="journal article" date="2021" name="MBio">
        <title>A New Model Trypanosomatid, Novymonas esmeraldas: Genomic Perception of Its 'Candidatus Pandoraea novymonadis' Endosymbiont.</title>
        <authorList>
            <person name="Zakharova A."/>
            <person name="Saura A."/>
            <person name="Butenko A."/>
            <person name="Podesvova L."/>
            <person name="Warmusova S."/>
            <person name="Kostygov A.Y."/>
            <person name="Nenarokova A."/>
            <person name="Lukes J."/>
            <person name="Opperdoes F.R."/>
            <person name="Yurchenko V."/>
        </authorList>
    </citation>
    <scope>NUCLEOTIDE SEQUENCE [LARGE SCALE GENOMIC DNA]</scope>
    <source>
        <strain evidence="2 3">E262AT.01</strain>
    </source>
</reference>
<keyword evidence="3" id="KW-1185">Reference proteome</keyword>
<dbReference type="AlphaFoldDB" id="A0AAW0EJX1"/>
<evidence type="ECO:0000313" key="2">
    <source>
        <dbReference type="EMBL" id="KAK7194378.1"/>
    </source>
</evidence>
<feature type="region of interest" description="Disordered" evidence="1">
    <location>
        <begin position="481"/>
        <end position="508"/>
    </location>
</feature>
<feature type="compositionally biased region" description="Basic and acidic residues" evidence="1">
    <location>
        <begin position="1"/>
        <end position="13"/>
    </location>
</feature>
<comment type="caution">
    <text evidence="2">The sequence shown here is derived from an EMBL/GenBank/DDBJ whole genome shotgun (WGS) entry which is preliminary data.</text>
</comment>
<evidence type="ECO:0000256" key="1">
    <source>
        <dbReference type="SAM" id="MobiDB-lite"/>
    </source>
</evidence>
<feature type="region of interest" description="Disordered" evidence="1">
    <location>
        <begin position="1"/>
        <end position="24"/>
    </location>
</feature>
<feature type="compositionally biased region" description="Low complexity" evidence="1">
    <location>
        <begin position="227"/>
        <end position="237"/>
    </location>
</feature>
<dbReference type="Proteomes" id="UP001430356">
    <property type="component" value="Unassembled WGS sequence"/>
</dbReference>
<feature type="region of interest" description="Disordered" evidence="1">
    <location>
        <begin position="348"/>
        <end position="448"/>
    </location>
</feature>
<protein>
    <submittedName>
        <fullName evidence="2">Uncharacterized protein</fullName>
    </submittedName>
</protein>
<accession>A0AAW0EJX1</accession>
<sequence>MADDERAVLERGARPSVAMPSAQSAEASHATLVVSMADDERAVLERGARPSVAMPSAQSAETSHATLVVSMADDERAVLERGARPSVAMPSAQSAEASHATLVVSMADDERAVLERGARPSVAMPSAQSAEASHATLVVSMADDERAVLERGARPSVAMPSAQSAETSHATLVVSMADDERAVGAKVDGASGGAEDALGGDGRRRRTKLVRRVRLVCRLKERVAAASAAQTSDEANAGEVEQEAAETDAGRPVVAPHLTCASGTGAVGGRSRPFVFSGDVAQWWLDDEGRAAGSYYNSYRAVLPPSQATGLKWRGPAVAPMAVEDAQVDGAARTSGWSWRLRTAAAADVSPRRDATGAGSGGAAEAPREWLKTRRESQQQEQRRSIDAAHHIHACRQPRDAAAPAETHVRRETWRQRPLSADAPATTSAWHRSAAGRPALKSERSLPSSFVNQSTCSRWCAGEDNVFRRGAATSVSAAHARDVGCGGDGNSVAQRARPASAGVTRHHL</sequence>
<proteinExistence type="predicted"/>
<dbReference type="EMBL" id="JAECZO010000036">
    <property type="protein sequence ID" value="KAK7194378.1"/>
    <property type="molecule type" value="Genomic_DNA"/>
</dbReference>
<evidence type="ECO:0000313" key="3">
    <source>
        <dbReference type="Proteomes" id="UP001430356"/>
    </source>
</evidence>
<gene>
    <name evidence="2" type="ORF">NESM_000353800</name>
</gene>
<feature type="region of interest" description="Disordered" evidence="1">
    <location>
        <begin position="227"/>
        <end position="252"/>
    </location>
</feature>